<protein>
    <submittedName>
        <fullName evidence="2">Uncharacterized protein</fullName>
    </submittedName>
</protein>
<reference evidence="2" key="1">
    <citation type="submission" date="2021-03" db="EMBL/GenBank/DDBJ databases">
        <title>Leucobacter chromiisoli sp. nov., isolated from chromium-containing soil of chemical plant.</title>
        <authorList>
            <person name="Xu Z."/>
        </authorList>
    </citation>
    <scope>NUCLEOTIDE SEQUENCE</scope>
    <source>
        <strain evidence="2">K 70/01</strain>
    </source>
</reference>
<dbReference type="Proteomes" id="UP000668403">
    <property type="component" value="Unassembled WGS sequence"/>
</dbReference>
<dbReference type="AlphaFoldDB" id="A0A939QJK3"/>
<proteinExistence type="predicted"/>
<gene>
    <name evidence="2" type="ORF">J4H85_07965</name>
</gene>
<evidence type="ECO:0000313" key="3">
    <source>
        <dbReference type="Proteomes" id="UP000668403"/>
    </source>
</evidence>
<feature type="compositionally biased region" description="Low complexity" evidence="1">
    <location>
        <begin position="1"/>
        <end position="18"/>
    </location>
</feature>
<evidence type="ECO:0000256" key="1">
    <source>
        <dbReference type="SAM" id="MobiDB-lite"/>
    </source>
</evidence>
<evidence type="ECO:0000313" key="2">
    <source>
        <dbReference type="EMBL" id="MBO2989929.1"/>
    </source>
</evidence>
<keyword evidence="3" id="KW-1185">Reference proteome</keyword>
<organism evidence="2 3">
    <name type="scientific">Leucobacter tardus</name>
    <dbReference type="NCBI Taxonomy" id="501483"/>
    <lineage>
        <taxon>Bacteria</taxon>
        <taxon>Bacillati</taxon>
        <taxon>Actinomycetota</taxon>
        <taxon>Actinomycetes</taxon>
        <taxon>Micrococcales</taxon>
        <taxon>Microbacteriaceae</taxon>
        <taxon>Leucobacter</taxon>
    </lineage>
</organism>
<comment type="caution">
    <text evidence="2">The sequence shown here is derived from an EMBL/GenBank/DDBJ whole genome shotgun (WGS) entry which is preliminary data.</text>
</comment>
<dbReference type="EMBL" id="JAGFBF010000005">
    <property type="protein sequence ID" value="MBO2989929.1"/>
    <property type="molecule type" value="Genomic_DNA"/>
</dbReference>
<accession>A0A939QJK3</accession>
<feature type="region of interest" description="Disordered" evidence="1">
    <location>
        <begin position="1"/>
        <end position="34"/>
    </location>
</feature>
<sequence length="353" mass="37749">MNADPTTPETETTESEATMPKRKTPHTTNRFSPRYRNIVPAKGGALADLITGEWTPADEQNGIERVEAIGYAPANDTERLIALRHGGAVGRPFDTVLTRGNASAARRAFAERLVAMFPGAARAGDLVYFGTAAVDSVEFVLAATDALGVELNVKKPRDLALACEYLLDVGRSLTWRSRFAWIATPGADPATAAVKPWGHLSARQLAEARRAYAEYLRARIECPKLLRPTYGSLACFVCGVGEVLGLPSRAAEAWHTVTLRPHSLGGKPGMRPVETEVCAVCAADAEAVGSYGPTILDRLVKRAAGIEGNPRARDLQLSAKAWGVMGRKRANAVAFGHLDLARLVDDVKAGVIG</sequence>
<dbReference type="RefSeq" id="WP_208238530.1">
    <property type="nucleotide sequence ID" value="NZ_BAAAQU010000002.1"/>
</dbReference>
<name>A0A939QJK3_9MICO</name>